<proteinExistence type="predicted"/>
<sequence length="183" mass="21598">DAVKKVTVMKVNMLAVLTEQCESLRKDMDSLRLSILQGYEEEVEDRPKQVPPREKSLPDKFSVKWDRNNPEHCALYRVFGEEYIPLIEGTKAVDYSRVKKRTFKDSPVLDLNVSSFPVEDMVKEVAIRIVKFRDDFERWCRWHLQDDLMDKLAWDYMPSALSKVGLAKEYQELIRELPIEERT</sequence>
<protein>
    <submittedName>
        <fullName evidence="1">Uncharacterized protein</fullName>
    </submittedName>
</protein>
<dbReference type="OrthoDB" id="2392608at2759"/>
<comment type="caution">
    <text evidence="1">The sequence shown here is derived from an EMBL/GenBank/DDBJ whole genome shotgun (WGS) entry which is preliminary data.</text>
</comment>
<dbReference type="AlphaFoldDB" id="A0A9P6IPL2"/>
<keyword evidence="2" id="KW-1185">Reference proteome</keyword>
<feature type="non-terminal residue" evidence="1">
    <location>
        <position position="1"/>
    </location>
</feature>
<evidence type="ECO:0000313" key="1">
    <source>
        <dbReference type="EMBL" id="KAF9943230.1"/>
    </source>
</evidence>
<name>A0A9P6IPL2_MORAP</name>
<gene>
    <name evidence="1" type="ORF">BGZ70_006007</name>
</gene>
<dbReference type="EMBL" id="JAAAHY010003297">
    <property type="protein sequence ID" value="KAF9943230.1"/>
    <property type="molecule type" value="Genomic_DNA"/>
</dbReference>
<organism evidence="1 2">
    <name type="scientific">Mortierella alpina</name>
    <name type="common">Oleaginous fungus</name>
    <name type="synonym">Mortierella renispora</name>
    <dbReference type="NCBI Taxonomy" id="64518"/>
    <lineage>
        <taxon>Eukaryota</taxon>
        <taxon>Fungi</taxon>
        <taxon>Fungi incertae sedis</taxon>
        <taxon>Mucoromycota</taxon>
        <taxon>Mortierellomycotina</taxon>
        <taxon>Mortierellomycetes</taxon>
        <taxon>Mortierellales</taxon>
        <taxon>Mortierellaceae</taxon>
        <taxon>Mortierella</taxon>
    </lineage>
</organism>
<evidence type="ECO:0000313" key="2">
    <source>
        <dbReference type="Proteomes" id="UP000738359"/>
    </source>
</evidence>
<dbReference type="Proteomes" id="UP000738359">
    <property type="component" value="Unassembled WGS sequence"/>
</dbReference>
<reference evidence="1" key="1">
    <citation type="journal article" date="2020" name="Fungal Divers.">
        <title>Resolving the Mortierellaceae phylogeny through synthesis of multi-gene phylogenetics and phylogenomics.</title>
        <authorList>
            <person name="Vandepol N."/>
            <person name="Liber J."/>
            <person name="Desiro A."/>
            <person name="Na H."/>
            <person name="Kennedy M."/>
            <person name="Barry K."/>
            <person name="Grigoriev I.V."/>
            <person name="Miller A.N."/>
            <person name="O'Donnell K."/>
            <person name="Stajich J.E."/>
            <person name="Bonito G."/>
        </authorList>
    </citation>
    <scope>NUCLEOTIDE SEQUENCE</scope>
    <source>
        <strain evidence="1">CK1249</strain>
    </source>
</reference>
<accession>A0A9P6IPL2</accession>